<comment type="catalytic activity">
    <reaction evidence="1">
        <text>[E2 ubiquitin-conjugating enzyme]-S-ubiquitinyl-L-cysteine + [acceptor protein]-L-lysine = [E2 ubiquitin-conjugating enzyme]-L-cysteine + [acceptor protein]-N(6)-ubiquitinyl-L-lysine.</text>
        <dbReference type="EC" id="2.3.2.31"/>
    </reaction>
</comment>
<dbReference type="GO" id="GO:0016567">
    <property type="term" value="P:protein ubiquitination"/>
    <property type="evidence" value="ECO:0007669"/>
    <property type="project" value="InterPro"/>
</dbReference>
<keyword evidence="7" id="KW-0833">Ubl conjugation pathway</keyword>
<evidence type="ECO:0000256" key="2">
    <source>
        <dbReference type="ARBA" id="ARBA00012251"/>
    </source>
</evidence>
<dbReference type="InterPro" id="IPR013083">
    <property type="entry name" value="Znf_RING/FYVE/PHD"/>
</dbReference>
<dbReference type="SUPFAM" id="SSF57850">
    <property type="entry name" value="RING/U-box"/>
    <property type="match status" value="2"/>
</dbReference>
<dbReference type="Pfam" id="PF22191">
    <property type="entry name" value="IBR_1"/>
    <property type="match status" value="1"/>
</dbReference>
<dbReference type="Gene3D" id="3.30.40.10">
    <property type="entry name" value="Zinc/RING finger domain, C3HC4 (zinc finger)"/>
    <property type="match status" value="1"/>
</dbReference>
<dbReference type="PANTHER" id="PTHR11685">
    <property type="entry name" value="RBR FAMILY RING FINGER AND IBR DOMAIN-CONTAINING"/>
    <property type="match status" value="1"/>
</dbReference>
<evidence type="ECO:0000256" key="1">
    <source>
        <dbReference type="ARBA" id="ARBA00001798"/>
    </source>
</evidence>
<evidence type="ECO:0000256" key="6">
    <source>
        <dbReference type="ARBA" id="ARBA00022771"/>
    </source>
</evidence>
<evidence type="ECO:0000259" key="9">
    <source>
        <dbReference type="PROSITE" id="PS51873"/>
    </source>
</evidence>
<dbReference type="Proteomes" id="UP000054937">
    <property type="component" value="Unassembled WGS sequence"/>
</dbReference>
<evidence type="ECO:0000256" key="8">
    <source>
        <dbReference type="ARBA" id="ARBA00022833"/>
    </source>
</evidence>
<keyword evidence="8" id="KW-0862">Zinc</keyword>
<dbReference type="InParanoid" id="A0A0V0R0V9"/>
<name>A0A0V0R0V9_PSEPJ</name>
<accession>A0A0V0R0V9</accession>
<dbReference type="Gene3D" id="1.20.120.1750">
    <property type="match status" value="1"/>
</dbReference>
<dbReference type="InterPro" id="IPR002867">
    <property type="entry name" value="IBR_dom"/>
</dbReference>
<reference evidence="10 11" key="1">
    <citation type="journal article" date="2015" name="Sci. Rep.">
        <title>Genome of the facultative scuticociliatosis pathogen Pseudocohnilembus persalinus provides insight into its virulence through horizontal gene transfer.</title>
        <authorList>
            <person name="Xiong J."/>
            <person name="Wang G."/>
            <person name="Cheng J."/>
            <person name="Tian M."/>
            <person name="Pan X."/>
            <person name="Warren A."/>
            <person name="Jiang C."/>
            <person name="Yuan D."/>
            <person name="Miao W."/>
        </authorList>
    </citation>
    <scope>NUCLEOTIDE SEQUENCE [LARGE SCALE GENOMIC DNA]</scope>
    <source>
        <strain evidence="10">36N120E</strain>
    </source>
</reference>
<evidence type="ECO:0000256" key="3">
    <source>
        <dbReference type="ARBA" id="ARBA00022679"/>
    </source>
</evidence>
<keyword evidence="11" id="KW-1185">Reference proteome</keyword>
<dbReference type="AlphaFoldDB" id="A0A0V0R0V9"/>
<dbReference type="SMART" id="SM00647">
    <property type="entry name" value="IBR"/>
    <property type="match status" value="1"/>
</dbReference>
<dbReference type="GO" id="GO:0008270">
    <property type="term" value="F:zinc ion binding"/>
    <property type="evidence" value="ECO:0007669"/>
    <property type="project" value="UniProtKB-KW"/>
</dbReference>
<gene>
    <name evidence="10" type="ORF">PPERSA_10616</name>
</gene>
<dbReference type="GO" id="GO:0061630">
    <property type="term" value="F:ubiquitin protein ligase activity"/>
    <property type="evidence" value="ECO:0007669"/>
    <property type="project" value="UniProtKB-EC"/>
</dbReference>
<protein>
    <recommendedName>
        <fullName evidence="2">RBR-type E3 ubiquitin transferase</fullName>
        <ecNumber evidence="2">2.3.2.31</ecNumber>
    </recommendedName>
</protein>
<sequence length="222" mass="26646">MECGHQFHINCIENYFMDKLKKNYSIIKCPKCEKKVNDNKIEMFFNKHEVWNGLGIFNNYIKQQECQVCFESFYVNQTGINKLNLSQQSENIGYPMECDKYVHLSCVQEYILENLRQLKYKIKCLNDSCSHEINYNQQANIMKKYKDEKFRNISTQSNIFLQEYQIQYSQQERQAFIYAGLKQCPKCQRFINKNGGCNHMTCQCSYQFCWKCLTSWKDHKCD</sequence>
<dbReference type="OrthoDB" id="293424at2759"/>
<evidence type="ECO:0000313" key="11">
    <source>
        <dbReference type="Proteomes" id="UP000054937"/>
    </source>
</evidence>
<proteinExistence type="predicted"/>
<comment type="caution">
    <text evidence="10">The sequence shown here is derived from an EMBL/GenBank/DDBJ whole genome shotgun (WGS) entry which is preliminary data.</text>
</comment>
<keyword evidence="4" id="KW-0479">Metal-binding</keyword>
<evidence type="ECO:0000313" key="10">
    <source>
        <dbReference type="EMBL" id="KRX07981.1"/>
    </source>
</evidence>
<evidence type="ECO:0000256" key="4">
    <source>
        <dbReference type="ARBA" id="ARBA00022723"/>
    </source>
</evidence>
<organism evidence="10 11">
    <name type="scientific">Pseudocohnilembus persalinus</name>
    <name type="common">Ciliate</name>
    <dbReference type="NCBI Taxonomy" id="266149"/>
    <lineage>
        <taxon>Eukaryota</taxon>
        <taxon>Sar</taxon>
        <taxon>Alveolata</taxon>
        <taxon>Ciliophora</taxon>
        <taxon>Intramacronucleata</taxon>
        <taxon>Oligohymenophorea</taxon>
        <taxon>Scuticociliatia</taxon>
        <taxon>Philasterida</taxon>
        <taxon>Pseudocohnilembidae</taxon>
        <taxon>Pseudocohnilembus</taxon>
    </lineage>
</organism>
<keyword evidence="5" id="KW-0677">Repeat</keyword>
<keyword evidence="6" id="KW-0863">Zinc-finger</keyword>
<evidence type="ECO:0000256" key="7">
    <source>
        <dbReference type="ARBA" id="ARBA00022786"/>
    </source>
</evidence>
<evidence type="ECO:0000256" key="5">
    <source>
        <dbReference type="ARBA" id="ARBA00022737"/>
    </source>
</evidence>
<feature type="domain" description="RING-type" evidence="9">
    <location>
        <begin position="1"/>
        <end position="222"/>
    </location>
</feature>
<dbReference type="InterPro" id="IPR044066">
    <property type="entry name" value="TRIAD_supradom"/>
</dbReference>
<dbReference type="EC" id="2.3.2.31" evidence="2"/>
<dbReference type="PROSITE" id="PS51873">
    <property type="entry name" value="TRIAD"/>
    <property type="match status" value="1"/>
</dbReference>
<keyword evidence="3" id="KW-0808">Transferase</keyword>
<dbReference type="EMBL" id="LDAU01000077">
    <property type="protein sequence ID" value="KRX07981.1"/>
    <property type="molecule type" value="Genomic_DNA"/>
</dbReference>
<dbReference type="InterPro" id="IPR031127">
    <property type="entry name" value="E3_UB_ligase_RBR"/>
</dbReference>